<dbReference type="PANTHER" id="PTHR15495:SF7">
    <property type="entry name" value="GPI INOSITOL-DEACYLASE"/>
    <property type="match status" value="1"/>
</dbReference>
<feature type="transmembrane region" description="Helical" evidence="10">
    <location>
        <begin position="769"/>
        <end position="790"/>
    </location>
</feature>
<dbReference type="KEGG" id="tps:THAPSDRAFT_4277"/>
<dbReference type="GO" id="GO:0005783">
    <property type="term" value="C:endoplasmic reticulum"/>
    <property type="evidence" value="ECO:0000318"/>
    <property type="project" value="GO_Central"/>
</dbReference>
<feature type="transmembrane region" description="Helical" evidence="10">
    <location>
        <begin position="495"/>
        <end position="512"/>
    </location>
</feature>
<accession>B8C1F0</accession>
<evidence type="ECO:0000256" key="4">
    <source>
        <dbReference type="ARBA" id="ARBA00022692"/>
    </source>
</evidence>
<comment type="subcellular location">
    <subcellularLocation>
        <location evidence="1">Endoplasmic reticulum membrane</location>
        <topology evidence="1">Multi-pass membrane protein</topology>
    </subcellularLocation>
</comment>
<reference evidence="12 13" key="1">
    <citation type="journal article" date="2004" name="Science">
        <title>The genome of the diatom Thalassiosira pseudonana: ecology, evolution, and metabolism.</title>
        <authorList>
            <person name="Armbrust E.V."/>
            <person name="Berges J.A."/>
            <person name="Bowler C."/>
            <person name="Green B.R."/>
            <person name="Martinez D."/>
            <person name="Putnam N.H."/>
            <person name="Zhou S."/>
            <person name="Allen A.E."/>
            <person name="Apt K.E."/>
            <person name="Bechner M."/>
            <person name="Brzezinski M.A."/>
            <person name="Chaal B.K."/>
            <person name="Chiovitti A."/>
            <person name="Davis A.K."/>
            <person name="Demarest M.S."/>
            <person name="Detter J.C."/>
            <person name="Glavina T."/>
            <person name="Goodstein D."/>
            <person name="Hadi M.Z."/>
            <person name="Hellsten U."/>
            <person name="Hildebrand M."/>
            <person name="Jenkins B.D."/>
            <person name="Jurka J."/>
            <person name="Kapitonov V.V."/>
            <person name="Kroger N."/>
            <person name="Lau W.W."/>
            <person name="Lane T.W."/>
            <person name="Larimer F.W."/>
            <person name="Lippmeier J.C."/>
            <person name="Lucas S."/>
            <person name="Medina M."/>
            <person name="Montsant A."/>
            <person name="Obornik M."/>
            <person name="Parker M.S."/>
            <person name="Palenik B."/>
            <person name="Pazour G.J."/>
            <person name="Richardson P.M."/>
            <person name="Rynearson T.A."/>
            <person name="Saito M.A."/>
            <person name="Schwartz D.C."/>
            <person name="Thamatrakoln K."/>
            <person name="Valentin K."/>
            <person name="Vardi A."/>
            <person name="Wilkerson F.P."/>
            <person name="Rokhsar D.S."/>
        </authorList>
    </citation>
    <scope>NUCLEOTIDE SEQUENCE [LARGE SCALE GENOMIC DNA]</scope>
    <source>
        <strain evidence="12 13">CCMP1335</strain>
    </source>
</reference>
<organism evidence="12 13">
    <name type="scientific">Thalassiosira pseudonana</name>
    <name type="common">Marine diatom</name>
    <name type="synonym">Cyclotella nana</name>
    <dbReference type="NCBI Taxonomy" id="35128"/>
    <lineage>
        <taxon>Eukaryota</taxon>
        <taxon>Sar</taxon>
        <taxon>Stramenopiles</taxon>
        <taxon>Ochrophyta</taxon>
        <taxon>Bacillariophyta</taxon>
        <taxon>Coscinodiscophyceae</taxon>
        <taxon>Thalassiosirophycidae</taxon>
        <taxon>Thalassiosirales</taxon>
        <taxon>Thalassiosiraceae</taxon>
        <taxon>Thalassiosira</taxon>
    </lineage>
</organism>
<dbReference type="eggNOG" id="KOG3724">
    <property type="taxonomic scope" value="Eukaryota"/>
</dbReference>
<evidence type="ECO:0000256" key="3">
    <source>
        <dbReference type="ARBA" id="ARBA00022448"/>
    </source>
</evidence>
<dbReference type="InterPro" id="IPR029058">
    <property type="entry name" value="AB_hydrolase_fold"/>
</dbReference>
<name>B8C1F0_THAPS</name>
<keyword evidence="4 10" id="KW-0812">Transmembrane</keyword>
<dbReference type="RefSeq" id="XP_002289694.1">
    <property type="nucleotide sequence ID" value="XM_002289658.1"/>
</dbReference>
<dbReference type="GO" id="GO:0050185">
    <property type="term" value="F:phosphatidylinositol deacylase activity"/>
    <property type="evidence" value="ECO:0000318"/>
    <property type="project" value="GO_Central"/>
</dbReference>
<dbReference type="EMBL" id="CM000641">
    <property type="protein sequence ID" value="EED93231.1"/>
    <property type="molecule type" value="Genomic_DNA"/>
</dbReference>
<dbReference type="GO" id="GO:0006506">
    <property type="term" value="P:GPI anchor biosynthetic process"/>
    <property type="evidence" value="ECO:0000318"/>
    <property type="project" value="GO_Central"/>
</dbReference>
<protein>
    <recommendedName>
        <fullName evidence="10">GPI inositol-deacylase</fullName>
        <ecNumber evidence="10">3.1.-.-</ecNumber>
    </recommendedName>
</protein>
<evidence type="ECO:0000256" key="10">
    <source>
        <dbReference type="RuleBase" id="RU365011"/>
    </source>
</evidence>
<sequence length="845" mass="93357">MTYSQFQFLPLQVVTSSSFIRSDARTVSAAGDSAETSSQTEDDRYRLLKFTDARDPRHKHLYPISGSMIENYNTQVNPKSRNKSTGKVLEFSDNWCLLPRAGEENEQQQPQRDAPYPHRGHPVLYVPGHWGSFSQARSIGAHGTRWTGHATRSKSDQDVYNSLLTGKGMHDGNSDRALDELLSGLHSSTSSELDFFVMDVFALDFDGGEGAALHSSKLLRQAEFFARAVETIVEGCQNSGQKGITIVAHSIGALVVRIALRMHPHLTSEGWVRNVITLASPLASIPFAVDAGVHDIMKHLNDGDVSDGDVTIISVSGGLRDEMIPPELCEVPSSRSHTTKSKADEGITSSTQVINEAFLSVSAMSTTKQPLAGNAFGMDHRAIVWCYELLKTVREVIFVMVVATDRGIVSSERMEVARKIMKINDNQQTGASSSFRDDVMNQRVALVQEKGYATTVTIQLASPYHLNSLLKICILVALLHSHVTLPLLGLSSRTTALHILLVPLIVTATAWIRRSTASCYMQECQMLLGTTFILAQLAMSAYFLICYGICLILAYLRRKFFHAATTTDVHLQAQSFGHVFLHCFMQQLKAYALVVVLVTAAVYYIHTRLLGGNADFVWNRVAVTSYFFVSTVVLLISSIINVACSSDSSDHHRTIMFVLLLSIIKVTYGKVIYALSLITNWGQIDSQLYDEFLKTMNSSVGSMIGHHKEMILCVATYLVPTFAAVVVIQTHTIMVRNWNLHFSKSLSKAEDGDTDQSLNKASLGHGDRIAILVADVSVVVWYAWNAFVSYGRDDMLVPLYTFATFASFYLRCIPLSSKAMGVYSAVVDNDLSLCSNSPKDHNKKE</sequence>
<feature type="transmembrane region" description="Helical" evidence="10">
    <location>
        <begin position="656"/>
        <end position="678"/>
    </location>
</feature>
<evidence type="ECO:0000256" key="2">
    <source>
        <dbReference type="ARBA" id="ARBA00006931"/>
    </source>
</evidence>
<keyword evidence="6 10" id="KW-0256">Endoplasmic reticulum</keyword>
<gene>
    <name evidence="12" type="ORF">THAPSDRAFT_4277</name>
</gene>
<dbReference type="GeneID" id="7447485"/>
<evidence type="ECO:0000256" key="6">
    <source>
        <dbReference type="ARBA" id="ARBA00022824"/>
    </source>
</evidence>
<keyword evidence="5 10" id="KW-0378">Hydrolase</keyword>
<keyword evidence="13" id="KW-1185">Reference proteome</keyword>
<comment type="similarity">
    <text evidence="2 10">Belongs to the GPI inositol-deacylase family.</text>
</comment>
<keyword evidence="7 10" id="KW-0653">Protein transport</keyword>
<evidence type="ECO:0000259" key="11">
    <source>
        <dbReference type="Pfam" id="PF07819"/>
    </source>
</evidence>
<evidence type="ECO:0000256" key="1">
    <source>
        <dbReference type="ARBA" id="ARBA00004477"/>
    </source>
</evidence>
<evidence type="ECO:0000313" key="12">
    <source>
        <dbReference type="EMBL" id="EED93231.1"/>
    </source>
</evidence>
<keyword evidence="9 10" id="KW-0472">Membrane</keyword>
<evidence type="ECO:0000256" key="8">
    <source>
        <dbReference type="ARBA" id="ARBA00022989"/>
    </source>
</evidence>
<dbReference type="HOGENOM" id="CLU_337269_0_0_1"/>
<feature type="transmembrane region" description="Helical" evidence="10">
    <location>
        <begin position="588"/>
        <end position="606"/>
    </location>
</feature>
<dbReference type="Proteomes" id="UP000001449">
    <property type="component" value="Chromosome 4"/>
</dbReference>
<dbReference type="STRING" id="35128.B8C1F0"/>
<dbReference type="Gene3D" id="3.40.50.1820">
    <property type="entry name" value="alpha/beta hydrolase"/>
    <property type="match status" value="1"/>
</dbReference>
<feature type="transmembrane region" description="Helical" evidence="10">
    <location>
        <begin position="709"/>
        <end position="728"/>
    </location>
</feature>
<dbReference type="GO" id="GO:0015031">
    <property type="term" value="P:protein transport"/>
    <property type="evidence" value="ECO:0007669"/>
    <property type="project" value="UniProtKB-KW"/>
</dbReference>
<evidence type="ECO:0000256" key="7">
    <source>
        <dbReference type="ARBA" id="ARBA00022927"/>
    </source>
</evidence>
<reference evidence="12 13" key="2">
    <citation type="journal article" date="2008" name="Nature">
        <title>The Phaeodactylum genome reveals the evolutionary history of diatom genomes.</title>
        <authorList>
            <person name="Bowler C."/>
            <person name="Allen A.E."/>
            <person name="Badger J.H."/>
            <person name="Grimwood J."/>
            <person name="Jabbari K."/>
            <person name="Kuo A."/>
            <person name="Maheswari U."/>
            <person name="Martens C."/>
            <person name="Maumus F."/>
            <person name="Otillar R.P."/>
            <person name="Rayko E."/>
            <person name="Salamov A."/>
            <person name="Vandepoele K."/>
            <person name="Beszteri B."/>
            <person name="Gruber A."/>
            <person name="Heijde M."/>
            <person name="Katinka M."/>
            <person name="Mock T."/>
            <person name="Valentin K."/>
            <person name="Verret F."/>
            <person name="Berges J.A."/>
            <person name="Brownlee C."/>
            <person name="Cadoret J.P."/>
            <person name="Chiovitti A."/>
            <person name="Choi C.J."/>
            <person name="Coesel S."/>
            <person name="De Martino A."/>
            <person name="Detter J.C."/>
            <person name="Durkin C."/>
            <person name="Falciatore A."/>
            <person name="Fournet J."/>
            <person name="Haruta M."/>
            <person name="Huysman M.J."/>
            <person name="Jenkins B.D."/>
            <person name="Jiroutova K."/>
            <person name="Jorgensen R.E."/>
            <person name="Joubert Y."/>
            <person name="Kaplan A."/>
            <person name="Kroger N."/>
            <person name="Kroth P.G."/>
            <person name="La Roche J."/>
            <person name="Lindquist E."/>
            <person name="Lommer M."/>
            <person name="Martin-Jezequel V."/>
            <person name="Lopez P.J."/>
            <person name="Lucas S."/>
            <person name="Mangogna M."/>
            <person name="McGinnis K."/>
            <person name="Medlin L.K."/>
            <person name="Montsant A."/>
            <person name="Oudot-Le Secq M.P."/>
            <person name="Napoli C."/>
            <person name="Obornik M."/>
            <person name="Parker M.S."/>
            <person name="Petit J.L."/>
            <person name="Porcel B.M."/>
            <person name="Poulsen N."/>
            <person name="Robison M."/>
            <person name="Rychlewski L."/>
            <person name="Rynearson T.A."/>
            <person name="Schmutz J."/>
            <person name="Shapiro H."/>
            <person name="Siaut M."/>
            <person name="Stanley M."/>
            <person name="Sussman M.R."/>
            <person name="Taylor A.R."/>
            <person name="Vardi A."/>
            <person name="von Dassow P."/>
            <person name="Vyverman W."/>
            <person name="Willis A."/>
            <person name="Wyrwicz L.S."/>
            <person name="Rokhsar D.S."/>
            <person name="Weissenbach J."/>
            <person name="Armbrust E.V."/>
            <person name="Green B.R."/>
            <person name="Van de Peer Y."/>
            <person name="Grigoriev I.V."/>
        </authorList>
    </citation>
    <scope>NUCLEOTIDE SEQUENCE [LARGE SCALE GENOMIC DNA]</scope>
    <source>
        <strain evidence="12 13">CCMP1335</strain>
    </source>
</reference>
<dbReference type="Pfam" id="PF07819">
    <property type="entry name" value="PGAP1"/>
    <property type="match status" value="1"/>
</dbReference>
<feature type="transmembrane region" description="Helical" evidence="10">
    <location>
        <begin position="532"/>
        <end position="556"/>
    </location>
</feature>
<proteinExistence type="inferred from homology"/>
<feature type="transmembrane region" description="Helical" evidence="10">
    <location>
        <begin position="626"/>
        <end position="644"/>
    </location>
</feature>
<dbReference type="EC" id="3.1.-.-" evidence="10"/>
<dbReference type="GO" id="GO:0005789">
    <property type="term" value="C:endoplasmic reticulum membrane"/>
    <property type="evidence" value="ECO:0007669"/>
    <property type="project" value="UniProtKB-SubCell"/>
</dbReference>
<dbReference type="InterPro" id="IPR012908">
    <property type="entry name" value="PGAP1-ab_dom-like"/>
</dbReference>
<dbReference type="InParanoid" id="B8C1F0"/>
<comment type="function">
    <text evidence="10">Involved in inositol deacylation of GPI-anchored proteins which plays important roles in the quality control and ER-associated degradation of GPI-anchored proteins.</text>
</comment>
<evidence type="ECO:0000313" key="13">
    <source>
        <dbReference type="Proteomes" id="UP000001449"/>
    </source>
</evidence>
<dbReference type="SUPFAM" id="SSF53474">
    <property type="entry name" value="alpha/beta-Hydrolases"/>
    <property type="match status" value="1"/>
</dbReference>
<dbReference type="PaxDb" id="35128-Thaps4277"/>
<dbReference type="InterPro" id="IPR039529">
    <property type="entry name" value="PGAP1/BST1"/>
</dbReference>
<evidence type="ECO:0000256" key="5">
    <source>
        <dbReference type="ARBA" id="ARBA00022801"/>
    </source>
</evidence>
<evidence type="ECO:0000256" key="9">
    <source>
        <dbReference type="ARBA" id="ARBA00023136"/>
    </source>
</evidence>
<feature type="domain" description="GPI inositol-deacylase PGAP1-like alpha/beta" evidence="11">
    <location>
        <begin position="119"/>
        <end position="399"/>
    </location>
</feature>
<dbReference type="PANTHER" id="PTHR15495">
    <property type="entry name" value="NEGATIVE REGULATOR OF VESICLE FORMATION-RELATED"/>
    <property type="match status" value="1"/>
</dbReference>
<dbReference type="AlphaFoldDB" id="B8C1F0"/>
<keyword evidence="8 10" id="KW-1133">Transmembrane helix</keyword>
<dbReference type="OMA" id="RAIVWCY"/>
<keyword evidence="3 10" id="KW-0813">Transport</keyword>